<accession>A0A364K903</accession>
<evidence type="ECO:0000313" key="4">
    <source>
        <dbReference type="Proteomes" id="UP000251213"/>
    </source>
</evidence>
<evidence type="ECO:0000256" key="2">
    <source>
        <dbReference type="SAM" id="Phobius"/>
    </source>
</evidence>
<keyword evidence="4" id="KW-1185">Reference proteome</keyword>
<feature type="transmembrane region" description="Helical" evidence="2">
    <location>
        <begin position="216"/>
        <end position="244"/>
    </location>
</feature>
<feature type="transmembrane region" description="Helical" evidence="2">
    <location>
        <begin position="256"/>
        <end position="279"/>
    </location>
</feature>
<dbReference type="EMBL" id="QJKK01000001">
    <property type="protein sequence ID" value="RAL26775.1"/>
    <property type="molecule type" value="Genomic_DNA"/>
</dbReference>
<keyword evidence="2" id="KW-0812">Transmembrane</keyword>
<name>A0A364K903_9BACL</name>
<reference evidence="3 4" key="2">
    <citation type="submission" date="2018-06" db="EMBL/GenBank/DDBJ databases">
        <authorList>
            <person name="Zhirakovskaya E."/>
        </authorList>
    </citation>
    <scope>NUCLEOTIDE SEQUENCE [LARGE SCALE GENOMIC DNA]</scope>
    <source>
        <strain evidence="3 4">FBKL4.011</strain>
    </source>
</reference>
<feature type="compositionally biased region" description="Pro residues" evidence="1">
    <location>
        <begin position="344"/>
        <end position="359"/>
    </location>
</feature>
<protein>
    <recommendedName>
        <fullName evidence="5">Glycerophosphoryl diester phosphodiesterase membrane domain-containing protein</fullName>
    </recommendedName>
</protein>
<feature type="region of interest" description="Disordered" evidence="1">
    <location>
        <begin position="312"/>
        <end position="359"/>
    </location>
</feature>
<proteinExistence type="predicted"/>
<feature type="transmembrane region" description="Helical" evidence="2">
    <location>
        <begin position="67"/>
        <end position="89"/>
    </location>
</feature>
<organism evidence="3 4">
    <name type="scientific">Thermoflavimicrobium daqui</name>
    <dbReference type="NCBI Taxonomy" id="2137476"/>
    <lineage>
        <taxon>Bacteria</taxon>
        <taxon>Bacillati</taxon>
        <taxon>Bacillota</taxon>
        <taxon>Bacilli</taxon>
        <taxon>Bacillales</taxon>
        <taxon>Thermoactinomycetaceae</taxon>
        <taxon>Thermoflavimicrobium</taxon>
    </lineage>
</organism>
<evidence type="ECO:0000256" key="1">
    <source>
        <dbReference type="SAM" id="MobiDB-lite"/>
    </source>
</evidence>
<keyword evidence="2" id="KW-0472">Membrane</keyword>
<dbReference type="AlphaFoldDB" id="A0A364K903"/>
<comment type="caution">
    <text evidence="3">The sequence shown here is derived from an EMBL/GenBank/DDBJ whole genome shotgun (WGS) entry which is preliminary data.</text>
</comment>
<feature type="transmembrane region" description="Helical" evidence="2">
    <location>
        <begin position="135"/>
        <end position="157"/>
    </location>
</feature>
<dbReference type="Proteomes" id="UP000251213">
    <property type="component" value="Unassembled WGS sequence"/>
</dbReference>
<evidence type="ECO:0008006" key="5">
    <source>
        <dbReference type="Google" id="ProtNLM"/>
    </source>
</evidence>
<feature type="transmembrane region" description="Helical" evidence="2">
    <location>
        <begin position="169"/>
        <end position="195"/>
    </location>
</feature>
<keyword evidence="2" id="KW-1133">Transmembrane helix</keyword>
<dbReference type="RefSeq" id="WP_113657380.1">
    <property type="nucleotide sequence ID" value="NZ_KZ845663.1"/>
</dbReference>
<gene>
    <name evidence="3" type="ORF">DL897_01600</name>
</gene>
<dbReference type="OrthoDB" id="2989283at2"/>
<sequence length="359" mass="39718">MQSFSSILTRHGFKLWLSNVLGLILSFIVYLISALVLILIGGILFASSNSSALMGILTGMGGEPSEAQILGLFADIGVGLFIFFIFYLAMILMIASFPIGANYGVAIEAVTQNRASIGTYFKCGFKYLGKVIGQMLLIGLAFIPIFIIMFIVFASITTNSIGSGSEDSFVVAFSLIFLLIFMIYMLLFMHAPVILISEKTGVFRSLKLSVRLLMKAFGKVFVTGLLNVLAIVLLYVILFIVVGLSVEGNPNPISLLVIYLVFFPFFTILTILIIVYRYFKHLRPYLFPHHPGGGSANGNGYPSYNPYGQQAQQQPPFTFNPNQMNPHGQQNPYNYPPNNQQQPNPYPPNQYPPQPPYQS</sequence>
<feature type="transmembrane region" description="Helical" evidence="2">
    <location>
        <begin position="20"/>
        <end position="47"/>
    </location>
</feature>
<feature type="compositionally biased region" description="Low complexity" evidence="1">
    <location>
        <begin position="312"/>
        <end position="343"/>
    </location>
</feature>
<evidence type="ECO:0000313" key="3">
    <source>
        <dbReference type="EMBL" id="RAL26775.1"/>
    </source>
</evidence>
<reference evidence="3 4" key="1">
    <citation type="submission" date="2018-06" db="EMBL/GenBank/DDBJ databases">
        <title>Thermoflavimicrobium daqus sp. nov., a thermophilic microbe isolated from Moutai-flavour Daqu.</title>
        <authorList>
            <person name="Wang X."/>
            <person name="Zhou H."/>
        </authorList>
    </citation>
    <scope>NUCLEOTIDE SEQUENCE [LARGE SCALE GENOMIC DNA]</scope>
    <source>
        <strain evidence="3 4">FBKL4.011</strain>
    </source>
</reference>